<feature type="compositionally biased region" description="Basic and acidic residues" evidence="2">
    <location>
        <begin position="902"/>
        <end position="917"/>
    </location>
</feature>
<reference evidence="3" key="2">
    <citation type="submission" date="2023-05" db="EMBL/GenBank/DDBJ databases">
        <authorList>
            <consortium name="Lawrence Berkeley National Laboratory"/>
            <person name="Steindorff A."/>
            <person name="Hensen N."/>
            <person name="Bonometti L."/>
            <person name="Westerberg I."/>
            <person name="Brannstrom I.O."/>
            <person name="Guillou S."/>
            <person name="Cros-Aarteil S."/>
            <person name="Calhoun S."/>
            <person name="Haridas S."/>
            <person name="Kuo A."/>
            <person name="Mondo S."/>
            <person name="Pangilinan J."/>
            <person name="Riley R."/>
            <person name="Labutti K."/>
            <person name="Andreopoulos B."/>
            <person name="Lipzen A."/>
            <person name="Chen C."/>
            <person name="Yanf M."/>
            <person name="Daum C."/>
            <person name="Ng V."/>
            <person name="Clum A."/>
            <person name="Ohm R."/>
            <person name="Martin F."/>
            <person name="Silar P."/>
            <person name="Natvig D."/>
            <person name="Lalanne C."/>
            <person name="Gautier V."/>
            <person name="Ament-Velasquez S.L."/>
            <person name="Kruys A."/>
            <person name="Hutchinson M.I."/>
            <person name="Powell A.J."/>
            <person name="Barry K."/>
            <person name="Miller A.N."/>
            <person name="Grigoriev I.V."/>
            <person name="Debuchy R."/>
            <person name="Gladieux P."/>
            <person name="Thoren M.H."/>
            <person name="Johannesson H."/>
        </authorList>
    </citation>
    <scope>NUCLEOTIDE SEQUENCE</scope>
    <source>
        <strain evidence="3">CBS 538.74</strain>
    </source>
</reference>
<feature type="coiled-coil region" evidence="1">
    <location>
        <begin position="573"/>
        <end position="600"/>
    </location>
</feature>
<feature type="coiled-coil region" evidence="1">
    <location>
        <begin position="126"/>
        <end position="227"/>
    </location>
</feature>
<keyword evidence="4" id="KW-1185">Reference proteome</keyword>
<feature type="compositionally biased region" description="Basic and acidic residues" evidence="2">
    <location>
        <begin position="7"/>
        <end position="16"/>
    </location>
</feature>
<feature type="region of interest" description="Disordered" evidence="2">
    <location>
        <begin position="679"/>
        <end position="724"/>
    </location>
</feature>
<feature type="compositionally biased region" description="Polar residues" evidence="2">
    <location>
        <begin position="809"/>
        <end position="837"/>
    </location>
</feature>
<feature type="coiled-coil region" evidence="1">
    <location>
        <begin position="335"/>
        <end position="457"/>
    </location>
</feature>
<evidence type="ECO:0000256" key="1">
    <source>
        <dbReference type="SAM" id="Coils"/>
    </source>
</evidence>
<evidence type="ECO:0000313" key="3">
    <source>
        <dbReference type="EMBL" id="KAK4150878.1"/>
    </source>
</evidence>
<feature type="compositionally biased region" description="Polar residues" evidence="2">
    <location>
        <begin position="860"/>
        <end position="869"/>
    </location>
</feature>
<feature type="region of interest" description="Disordered" evidence="2">
    <location>
        <begin position="1"/>
        <end position="66"/>
    </location>
</feature>
<dbReference type="Proteomes" id="UP001302745">
    <property type="component" value="Unassembled WGS sequence"/>
</dbReference>
<protein>
    <submittedName>
        <fullName evidence="3">Uncharacterized protein</fullName>
    </submittedName>
</protein>
<name>A0AAN6ZUM1_9PEZI</name>
<feature type="coiled-coil region" evidence="1">
    <location>
        <begin position="481"/>
        <end position="533"/>
    </location>
</feature>
<proteinExistence type="predicted"/>
<feature type="compositionally biased region" description="Polar residues" evidence="2">
    <location>
        <begin position="44"/>
        <end position="63"/>
    </location>
</feature>
<keyword evidence="1" id="KW-0175">Coiled coil</keyword>
<gene>
    <name evidence="3" type="ORF">C8A00DRAFT_45804</name>
</gene>
<dbReference type="EMBL" id="MU857045">
    <property type="protein sequence ID" value="KAK4150878.1"/>
    <property type="molecule type" value="Genomic_DNA"/>
</dbReference>
<feature type="compositionally biased region" description="Basic and acidic residues" evidence="2">
    <location>
        <begin position="758"/>
        <end position="769"/>
    </location>
</feature>
<accession>A0AAN6ZUM1</accession>
<sequence>MGSSRHVARESTDRTRSHAMNRPVREVAQTRPVRPIHRPRPESRSSNVSKQRSRCGSVTSSPMVRQRRVAISHEFTTGMAGVINQFTQQQSAALEEQKMKYHKYIKRLKRDIAEDSGIIARQISQIETQTSEIKDALDSKEQLSSQLSEIEAKLGASEDRARRLEEKYRACKTHLNSAIQEQQDLYTRSKKQWGEAIEQVEEKEADLSRERESVRALSKRLQDLQATSSGFEALAAQGKEILQKIGEQQIKAEEQHQKSAEGFRDRLDAIATRLEALTNLTSGQPDALAGIRQAQDESLHRVTAKLDNILGLGDTARETTSQLSADLELHMGKVWQRLDNQLESLSKQLAEKAEENGMVSTLYKRKDAECEGHMKALTRLRETTEKQADRIQDLEANLAALDAAQDDENEVAIRRLEVSEAETARLMEELESKTAAMSELQSRLEAKERAYASELQDCSSNIYKLAQTIQERDRSSGVAAQQAAEAGRREVRAEMERANEKTERVLQETQQQRDSLVGRLERLKQIIHEKEQNESRDAATIRSLQDSLATEKEKGNVAAEQLAQRSIDLRQLESQLTSRTNDLEAELKAAKDREVRLEGEGQSQRARCEALLAGLRRWAQHEGLVIDGLDCLSDGNKSAEEISAGLARALRHLERSPTITPDTHPGNLLLADENSKSFLGQSGQLSQADPRTRTGVDEPLQDDIDTGLGERTGTEGDATKDVFGSDPVSYASTLHHLRRVVVRSPANVPNEPAAPSIDQEKVRRREGHQPKSIMKRATRSTSSMLRKEESEAVAGHGAFKRSRQDETHPSSSSANGLGNKRANNGTAPAPNTRSAESTAGAPARRPSKRRRSDTADPDDSISSFGNSGQVMKREASRASAVLKTEASESKHGVPTSTQQRGIESRHSEQPSTDEHSHGNAPVAARNFGRNSGVGSLGLHRAPSANTPHILGSKQPIVRTYGSQRAAGETSTAADGYTNARFLLRSRSQSQSRYWARPKDESQESITFSQGVGAGENMLLPFQG</sequence>
<reference evidence="3" key="1">
    <citation type="journal article" date="2023" name="Mol. Phylogenet. Evol.">
        <title>Genome-scale phylogeny and comparative genomics of the fungal order Sordariales.</title>
        <authorList>
            <person name="Hensen N."/>
            <person name="Bonometti L."/>
            <person name="Westerberg I."/>
            <person name="Brannstrom I.O."/>
            <person name="Guillou S."/>
            <person name="Cros-Aarteil S."/>
            <person name="Calhoun S."/>
            <person name="Haridas S."/>
            <person name="Kuo A."/>
            <person name="Mondo S."/>
            <person name="Pangilinan J."/>
            <person name="Riley R."/>
            <person name="LaButti K."/>
            <person name="Andreopoulos B."/>
            <person name="Lipzen A."/>
            <person name="Chen C."/>
            <person name="Yan M."/>
            <person name="Daum C."/>
            <person name="Ng V."/>
            <person name="Clum A."/>
            <person name="Steindorff A."/>
            <person name="Ohm R.A."/>
            <person name="Martin F."/>
            <person name="Silar P."/>
            <person name="Natvig D.O."/>
            <person name="Lalanne C."/>
            <person name="Gautier V."/>
            <person name="Ament-Velasquez S.L."/>
            <person name="Kruys A."/>
            <person name="Hutchinson M.I."/>
            <person name="Powell A.J."/>
            <person name="Barry K."/>
            <person name="Miller A.N."/>
            <person name="Grigoriev I.V."/>
            <person name="Debuchy R."/>
            <person name="Gladieux P."/>
            <person name="Hiltunen Thoren M."/>
            <person name="Johannesson H."/>
        </authorList>
    </citation>
    <scope>NUCLEOTIDE SEQUENCE</scope>
    <source>
        <strain evidence="3">CBS 538.74</strain>
    </source>
</reference>
<organism evidence="3 4">
    <name type="scientific">Chaetomidium leptoderma</name>
    <dbReference type="NCBI Taxonomy" id="669021"/>
    <lineage>
        <taxon>Eukaryota</taxon>
        <taxon>Fungi</taxon>
        <taxon>Dikarya</taxon>
        <taxon>Ascomycota</taxon>
        <taxon>Pezizomycotina</taxon>
        <taxon>Sordariomycetes</taxon>
        <taxon>Sordariomycetidae</taxon>
        <taxon>Sordariales</taxon>
        <taxon>Chaetomiaceae</taxon>
        <taxon>Chaetomidium</taxon>
    </lineage>
</organism>
<feature type="compositionally biased region" description="Polar residues" evidence="2">
    <location>
        <begin position="679"/>
        <end position="689"/>
    </location>
</feature>
<evidence type="ECO:0000256" key="2">
    <source>
        <dbReference type="SAM" id="MobiDB-lite"/>
    </source>
</evidence>
<evidence type="ECO:0000313" key="4">
    <source>
        <dbReference type="Proteomes" id="UP001302745"/>
    </source>
</evidence>
<feature type="region of interest" description="Disordered" evidence="2">
    <location>
        <begin position="743"/>
        <end position="954"/>
    </location>
</feature>
<dbReference type="AlphaFoldDB" id="A0AAN6ZUM1"/>
<comment type="caution">
    <text evidence="3">The sequence shown here is derived from an EMBL/GenBank/DDBJ whole genome shotgun (WGS) entry which is preliminary data.</text>
</comment>